<accession>A0A9J6E4M8</accession>
<reference evidence="1" key="1">
    <citation type="journal article" date="2020" name="Cell">
        <title>Large-Scale Comparative Analyses of Tick Genomes Elucidate Their Genetic Diversity and Vector Capacities.</title>
        <authorList>
            <consortium name="Tick Genome and Microbiome Consortium (TIGMIC)"/>
            <person name="Jia N."/>
            <person name="Wang J."/>
            <person name="Shi W."/>
            <person name="Du L."/>
            <person name="Sun Y."/>
            <person name="Zhan W."/>
            <person name="Jiang J.F."/>
            <person name="Wang Q."/>
            <person name="Zhang B."/>
            <person name="Ji P."/>
            <person name="Bell-Sakyi L."/>
            <person name="Cui X.M."/>
            <person name="Yuan T.T."/>
            <person name="Jiang B.G."/>
            <person name="Yang W.F."/>
            <person name="Lam T.T."/>
            <person name="Chang Q.C."/>
            <person name="Ding S.J."/>
            <person name="Wang X.J."/>
            <person name="Zhu J.G."/>
            <person name="Ruan X.D."/>
            <person name="Zhao L."/>
            <person name="Wei J.T."/>
            <person name="Ye R.Z."/>
            <person name="Que T.C."/>
            <person name="Du C.H."/>
            <person name="Zhou Y.H."/>
            <person name="Cheng J.X."/>
            <person name="Dai P.F."/>
            <person name="Guo W.B."/>
            <person name="Han X.H."/>
            <person name="Huang E.J."/>
            <person name="Li L.F."/>
            <person name="Wei W."/>
            <person name="Gao Y.C."/>
            <person name="Liu J.Z."/>
            <person name="Shao H.Z."/>
            <person name="Wang X."/>
            <person name="Wang C.C."/>
            <person name="Yang T.C."/>
            <person name="Huo Q.B."/>
            <person name="Li W."/>
            <person name="Chen H.Y."/>
            <person name="Chen S.E."/>
            <person name="Zhou L.G."/>
            <person name="Ni X.B."/>
            <person name="Tian J.H."/>
            <person name="Sheng Y."/>
            <person name="Liu T."/>
            <person name="Pan Y.S."/>
            <person name="Xia L.Y."/>
            <person name="Li J."/>
            <person name="Zhao F."/>
            <person name="Cao W.C."/>
        </authorList>
    </citation>
    <scope>NUCLEOTIDE SEQUENCE</scope>
    <source>
        <strain evidence="1">Rmic-2018</strain>
    </source>
</reference>
<sequence length="223" mass="24890">MMSEKDIGVVCSMLNRLPEAGVQSLTKADIWWLPNIESVPKRRAIVSVCGAIRSFDSARRRLSAIAWLYCCLAEKRVLKWWYAYCFDSSSSTVLDPFTLPDRLVSVLKVHDDCTVCEKVERDDAVYACIMTVLAPSVHADHNALCFCILRTLPYVFVHVLANRSKFQFFFERAVGRPIVELQAGHCSEDLGCAITKVHVGDVSMLSQNGSCSEDNGFCVLSPT</sequence>
<comment type="caution">
    <text evidence="1">The sequence shown here is derived from an EMBL/GenBank/DDBJ whole genome shotgun (WGS) entry which is preliminary data.</text>
</comment>
<dbReference type="AlphaFoldDB" id="A0A9J6E4M8"/>
<keyword evidence="2" id="KW-1185">Reference proteome</keyword>
<gene>
    <name evidence="1" type="ORF">HPB51_001148</name>
</gene>
<reference evidence="1" key="2">
    <citation type="submission" date="2021-09" db="EMBL/GenBank/DDBJ databases">
        <authorList>
            <person name="Jia N."/>
            <person name="Wang J."/>
            <person name="Shi W."/>
            <person name="Du L."/>
            <person name="Sun Y."/>
            <person name="Zhan W."/>
            <person name="Jiang J."/>
            <person name="Wang Q."/>
            <person name="Zhang B."/>
            <person name="Ji P."/>
            <person name="Sakyi L.B."/>
            <person name="Cui X."/>
            <person name="Yuan T."/>
            <person name="Jiang B."/>
            <person name="Yang W."/>
            <person name="Lam T.T.-Y."/>
            <person name="Chang Q."/>
            <person name="Ding S."/>
            <person name="Wang X."/>
            <person name="Zhu J."/>
            <person name="Ruan X."/>
            <person name="Zhao L."/>
            <person name="Wei J."/>
            <person name="Que T."/>
            <person name="Du C."/>
            <person name="Cheng J."/>
            <person name="Dai P."/>
            <person name="Han X."/>
            <person name="Huang E."/>
            <person name="Gao Y."/>
            <person name="Liu J."/>
            <person name="Shao H."/>
            <person name="Ye R."/>
            <person name="Li L."/>
            <person name="Wei W."/>
            <person name="Wang X."/>
            <person name="Wang C."/>
            <person name="Huo Q."/>
            <person name="Li W."/>
            <person name="Guo W."/>
            <person name="Chen H."/>
            <person name="Chen S."/>
            <person name="Zhou L."/>
            <person name="Zhou L."/>
            <person name="Ni X."/>
            <person name="Tian J."/>
            <person name="Zhou Y."/>
            <person name="Sheng Y."/>
            <person name="Liu T."/>
            <person name="Pan Y."/>
            <person name="Xia L."/>
            <person name="Li J."/>
            <person name="Zhao F."/>
            <person name="Cao W."/>
        </authorList>
    </citation>
    <scope>NUCLEOTIDE SEQUENCE</scope>
    <source>
        <strain evidence="1">Rmic-2018</strain>
        <tissue evidence="1">Larvae</tissue>
    </source>
</reference>
<dbReference type="EMBL" id="JABSTU010000005">
    <property type="protein sequence ID" value="KAH8029515.1"/>
    <property type="molecule type" value="Genomic_DNA"/>
</dbReference>
<protein>
    <submittedName>
        <fullName evidence="1">Uncharacterized protein</fullName>
    </submittedName>
</protein>
<dbReference type="Proteomes" id="UP000821866">
    <property type="component" value="Chromosome 3"/>
</dbReference>
<name>A0A9J6E4M8_RHIMP</name>
<organism evidence="1 2">
    <name type="scientific">Rhipicephalus microplus</name>
    <name type="common">Cattle tick</name>
    <name type="synonym">Boophilus microplus</name>
    <dbReference type="NCBI Taxonomy" id="6941"/>
    <lineage>
        <taxon>Eukaryota</taxon>
        <taxon>Metazoa</taxon>
        <taxon>Ecdysozoa</taxon>
        <taxon>Arthropoda</taxon>
        <taxon>Chelicerata</taxon>
        <taxon>Arachnida</taxon>
        <taxon>Acari</taxon>
        <taxon>Parasitiformes</taxon>
        <taxon>Ixodida</taxon>
        <taxon>Ixodoidea</taxon>
        <taxon>Ixodidae</taxon>
        <taxon>Rhipicephalinae</taxon>
        <taxon>Rhipicephalus</taxon>
        <taxon>Boophilus</taxon>
    </lineage>
</organism>
<dbReference type="VEuPathDB" id="VectorBase:LOC119165750"/>
<evidence type="ECO:0000313" key="2">
    <source>
        <dbReference type="Proteomes" id="UP000821866"/>
    </source>
</evidence>
<proteinExistence type="predicted"/>
<evidence type="ECO:0000313" key="1">
    <source>
        <dbReference type="EMBL" id="KAH8029515.1"/>
    </source>
</evidence>